<protein>
    <submittedName>
        <fullName evidence="2">Uncharacterized protein</fullName>
    </submittedName>
</protein>
<accession>A0AAD9GJ56</accession>
<proteinExistence type="predicted"/>
<reference evidence="2" key="2">
    <citation type="submission" date="2021-05" db="EMBL/GenBank/DDBJ databases">
        <authorList>
            <person name="Pain A."/>
        </authorList>
    </citation>
    <scope>NUCLEOTIDE SEQUENCE</scope>
    <source>
        <strain evidence="2">1802A</strain>
    </source>
</reference>
<organism evidence="2 3">
    <name type="scientific">Babesia divergens</name>
    <dbReference type="NCBI Taxonomy" id="32595"/>
    <lineage>
        <taxon>Eukaryota</taxon>
        <taxon>Sar</taxon>
        <taxon>Alveolata</taxon>
        <taxon>Apicomplexa</taxon>
        <taxon>Aconoidasida</taxon>
        <taxon>Piroplasmida</taxon>
        <taxon>Babesiidae</taxon>
        <taxon>Babesia</taxon>
    </lineage>
</organism>
<evidence type="ECO:0000313" key="2">
    <source>
        <dbReference type="EMBL" id="KAK1939461.1"/>
    </source>
</evidence>
<keyword evidence="3" id="KW-1185">Reference proteome</keyword>
<evidence type="ECO:0000256" key="1">
    <source>
        <dbReference type="SAM" id="MobiDB-lite"/>
    </source>
</evidence>
<reference evidence="2" key="1">
    <citation type="journal article" date="2014" name="Nucleic Acids Res.">
        <title>The evolutionary dynamics of variant antigen genes in Babesia reveal a history of genomic innovation underlying host-parasite interaction.</title>
        <authorList>
            <person name="Jackson A.P."/>
            <person name="Otto T.D."/>
            <person name="Darby A."/>
            <person name="Ramaprasad A."/>
            <person name="Xia D."/>
            <person name="Echaide I.E."/>
            <person name="Farber M."/>
            <person name="Gahlot S."/>
            <person name="Gamble J."/>
            <person name="Gupta D."/>
            <person name="Gupta Y."/>
            <person name="Jackson L."/>
            <person name="Malandrin L."/>
            <person name="Malas T.B."/>
            <person name="Moussa E."/>
            <person name="Nair M."/>
            <person name="Reid A.J."/>
            <person name="Sanders M."/>
            <person name="Sharma J."/>
            <person name="Tracey A."/>
            <person name="Quail M.A."/>
            <person name="Weir W."/>
            <person name="Wastling J.M."/>
            <person name="Hall N."/>
            <person name="Willadsen P."/>
            <person name="Lingelbach K."/>
            <person name="Shiels B."/>
            <person name="Tait A."/>
            <person name="Berriman M."/>
            <person name="Allred D.R."/>
            <person name="Pain A."/>
        </authorList>
    </citation>
    <scope>NUCLEOTIDE SEQUENCE</scope>
    <source>
        <strain evidence="2">1802A</strain>
    </source>
</reference>
<dbReference type="EMBL" id="JAHBMH010000007">
    <property type="protein sequence ID" value="KAK1939461.1"/>
    <property type="molecule type" value="Genomic_DNA"/>
</dbReference>
<feature type="compositionally biased region" description="Acidic residues" evidence="1">
    <location>
        <begin position="85"/>
        <end position="96"/>
    </location>
</feature>
<comment type="caution">
    <text evidence="2">The sequence shown here is derived from an EMBL/GenBank/DDBJ whole genome shotgun (WGS) entry which is preliminary data.</text>
</comment>
<gene>
    <name evidence="2" type="ORF">X943_000221</name>
</gene>
<evidence type="ECO:0000313" key="3">
    <source>
        <dbReference type="Proteomes" id="UP001195914"/>
    </source>
</evidence>
<name>A0AAD9GJ56_BABDI</name>
<feature type="region of interest" description="Disordered" evidence="1">
    <location>
        <begin position="70"/>
        <end position="103"/>
    </location>
</feature>
<dbReference type="Proteomes" id="UP001195914">
    <property type="component" value="Unassembled WGS sequence"/>
</dbReference>
<dbReference type="AlphaFoldDB" id="A0AAD9GJ56"/>
<sequence>MKLHLCKSRRRAKGEPVAVSHPAGDIVVEESENELAVADHNKDTQMDPKECIMKEINIDYVEQDSLKEDHECPPVEYVNDAPSLDNDEDEEEENGDGGEFVNSQDTFASVRTLDDSDDQLSVLLSDMSVAAIDDRPSFTRDFSNLQKYCNERLYELMADKELSLKCVAELVPGVAQTCLTAAAECQTFSPIVRGCLGIQDKEEESLENNEFRVATQRTPPDMPTIPTGIWVVDSINEALDSFCDGEVSKSVGNFFKLLNLTALLTYFGDSSGNKIAGMLSRTSSLVSRGPEAWREIIRRITTENPVEDKPLPTIPNASFVSKCETKLTDIPDLDYVQCGDGPFRVYWAYTQKWMRKHFNPAISNSKEMFDGTQEWFNSLEDSTQALFIRLSRTLCCYRP</sequence>